<organism evidence="2 3">
    <name type="scientific">Pelobates cultripes</name>
    <name type="common">Western spadefoot toad</name>
    <dbReference type="NCBI Taxonomy" id="61616"/>
    <lineage>
        <taxon>Eukaryota</taxon>
        <taxon>Metazoa</taxon>
        <taxon>Chordata</taxon>
        <taxon>Craniata</taxon>
        <taxon>Vertebrata</taxon>
        <taxon>Euteleostomi</taxon>
        <taxon>Amphibia</taxon>
        <taxon>Batrachia</taxon>
        <taxon>Anura</taxon>
        <taxon>Pelobatoidea</taxon>
        <taxon>Pelobatidae</taxon>
        <taxon>Pelobates</taxon>
    </lineage>
</organism>
<dbReference type="InterPro" id="IPR036397">
    <property type="entry name" value="RNaseH_sf"/>
</dbReference>
<dbReference type="Pfam" id="PF24626">
    <property type="entry name" value="SH3_Tf2-1"/>
    <property type="match status" value="1"/>
</dbReference>
<protein>
    <submittedName>
        <fullName evidence="2">NYNRIN</fullName>
    </submittedName>
</protein>
<dbReference type="EMBL" id="OW240914">
    <property type="protein sequence ID" value="CAH2275699.1"/>
    <property type="molecule type" value="Genomic_DNA"/>
</dbReference>
<evidence type="ECO:0000259" key="1">
    <source>
        <dbReference type="Pfam" id="PF24626"/>
    </source>
</evidence>
<dbReference type="InterPro" id="IPR012337">
    <property type="entry name" value="RNaseH-like_sf"/>
</dbReference>
<proteinExistence type="predicted"/>
<dbReference type="Gene3D" id="2.30.30.850">
    <property type="match status" value="1"/>
</dbReference>
<dbReference type="PANTHER" id="PTHR37984">
    <property type="entry name" value="PROTEIN CBG26694"/>
    <property type="match status" value="1"/>
</dbReference>
<dbReference type="PANTHER" id="PTHR37984:SF12">
    <property type="entry name" value="RIBONUCLEASE H"/>
    <property type="match status" value="1"/>
</dbReference>
<name>A0AAD1RNX7_PELCU</name>
<dbReference type="SUPFAM" id="SSF53098">
    <property type="entry name" value="Ribonuclease H-like"/>
    <property type="match status" value="1"/>
</dbReference>
<accession>A0AAD1RNX7</accession>
<dbReference type="GO" id="GO:0003676">
    <property type="term" value="F:nucleic acid binding"/>
    <property type="evidence" value="ECO:0007669"/>
    <property type="project" value="InterPro"/>
</dbReference>
<keyword evidence="3" id="KW-1185">Reference proteome</keyword>
<dbReference type="InterPro" id="IPR050951">
    <property type="entry name" value="Retrovirus_Pol_polyprotein"/>
</dbReference>
<dbReference type="AlphaFoldDB" id="A0AAD1RNX7"/>
<gene>
    <name evidence="2" type="ORF">PECUL_23A016188</name>
</gene>
<reference evidence="2" key="1">
    <citation type="submission" date="2022-03" db="EMBL/GenBank/DDBJ databases">
        <authorList>
            <person name="Alioto T."/>
            <person name="Alioto T."/>
            <person name="Gomez Garrido J."/>
        </authorList>
    </citation>
    <scope>NUCLEOTIDE SEQUENCE</scope>
</reference>
<dbReference type="Gene3D" id="3.30.420.10">
    <property type="entry name" value="Ribonuclease H-like superfamily/Ribonuclease H"/>
    <property type="match status" value="1"/>
</dbReference>
<feature type="domain" description="Tf2-1-like SH3-like" evidence="1">
    <location>
        <begin position="160"/>
        <end position="207"/>
    </location>
</feature>
<dbReference type="InterPro" id="IPR056924">
    <property type="entry name" value="SH3_Tf2-1"/>
</dbReference>
<evidence type="ECO:0000313" key="2">
    <source>
        <dbReference type="EMBL" id="CAH2275699.1"/>
    </source>
</evidence>
<evidence type="ECO:0000313" key="3">
    <source>
        <dbReference type="Proteomes" id="UP001295444"/>
    </source>
</evidence>
<dbReference type="Proteomes" id="UP001295444">
    <property type="component" value="Chromosome 03"/>
</dbReference>
<sequence>MAKMWNILGVKRKLHIAYRAASSGEVERYNQSIVNILKKYVKESGKDRDMKLPLVLMVIRTTPSTATKLSPFELMTGKKMVLPQHLLYRTSDHNLINAATTHQYIEDLRKHLQHAFAFAQKNLEKAATGVKTYYDLKTTKKENEITDQVYLYNFAGNQVKEKKFLPSWKGPYVIIDKISPVAYKIKIPKDGGFIEKWVHINQLRACHPKSQLRIIGVDSDAEG</sequence>